<evidence type="ECO:0000313" key="1">
    <source>
        <dbReference type="EMBL" id="TWU02817.1"/>
    </source>
</evidence>
<accession>A0A5C6ATN4</accession>
<dbReference type="AlphaFoldDB" id="A0A5C6ATN4"/>
<evidence type="ECO:0000313" key="2">
    <source>
        <dbReference type="Proteomes" id="UP000320176"/>
    </source>
</evidence>
<dbReference type="Proteomes" id="UP000320176">
    <property type="component" value="Unassembled WGS sequence"/>
</dbReference>
<protein>
    <submittedName>
        <fullName evidence="1">Uncharacterized protein</fullName>
    </submittedName>
</protein>
<sequence>MTIDRKAIETNLRLHVDRLAGLIGPRALSKPKTIQAMIGYIEGQ</sequence>
<organism evidence="1 2">
    <name type="scientific">Stieleria varia</name>
    <dbReference type="NCBI Taxonomy" id="2528005"/>
    <lineage>
        <taxon>Bacteria</taxon>
        <taxon>Pseudomonadati</taxon>
        <taxon>Planctomycetota</taxon>
        <taxon>Planctomycetia</taxon>
        <taxon>Pirellulales</taxon>
        <taxon>Pirellulaceae</taxon>
        <taxon>Stieleria</taxon>
    </lineage>
</organism>
<keyword evidence="2" id="KW-1185">Reference proteome</keyword>
<comment type="caution">
    <text evidence="1">The sequence shown here is derived from an EMBL/GenBank/DDBJ whole genome shotgun (WGS) entry which is preliminary data.</text>
</comment>
<name>A0A5C6ATN4_9BACT</name>
<reference evidence="1 2" key="1">
    <citation type="submission" date="2019-02" db="EMBL/GenBank/DDBJ databases">
        <title>Deep-cultivation of Planctomycetes and their phenomic and genomic characterization uncovers novel biology.</title>
        <authorList>
            <person name="Wiegand S."/>
            <person name="Jogler M."/>
            <person name="Boedeker C."/>
            <person name="Pinto D."/>
            <person name="Vollmers J."/>
            <person name="Rivas-Marin E."/>
            <person name="Kohn T."/>
            <person name="Peeters S.H."/>
            <person name="Heuer A."/>
            <person name="Rast P."/>
            <person name="Oberbeckmann S."/>
            <person name="Bunk B."/>
            <person name="Jeske O."/>
            <person name="Meyerdierks A."/>
            <person name="Storesund J.E."/>
            <person name="Kallscheuer N."/>
            <person name="Luecker S."/>
            <person name="Lage O.M."/>
            <person name="Pohl T."/>
            <person name="Merkel B.J."/>
            <person name="Hornburger P."/>
            <person name="Mueller R.-W."/>
            <person name="Bruemmer F."/>
            <person name="Labrenz M."/>
            <person name="Spormann A.M."/>
            <person name="Op Den Camp H."/>
            <person name="Overmann J."/>
            <person name="Amann R."/>
            <person name="Jetten M.S.M."/>
            <person name="Mascher T."/>
            <person name="Medema M.H."/>
            <person name="Devos D.P."/>
            <person name="Kaster A.-K."/>
            <person name="Ovreas L."/>
            <person name="Rohde M."/>
            <person name="Galperin M.Y."/>
            <person name="Jogler C."/>
        </authorList>
    </citation>
    <scope>NUCLEOTIDE SEQUENCE [LARGE SCALE GENOMIC DNA]</scope>
    <source>
        <strain evidence="1 2">Pla52n</strain>
    </source>
</reference>
<proteinExistence type="predicted"/>
<dbReference type="EMBL" id="SJPN01000004">
    <property type="protein sequence ID" value="TWU02817.1"/>
    <property type="molecule type" value="Genomic_DNA"/>
</dbReference>
<gene>
    <name evidence="1" type="ORF">Pla52n_38770</name>
</gene>